<dbReference type="AlphaFoldDB" id="X1HWQ4"/>
<name>X1HWQ4_9ZZZZ</name>
<organism evidence="1">
    <name type="scientific">marine sediment metagenome</name>
    <dbReference type="NCBI Taxonomy" id="412755"/>
    <lineage>
        <taxon>unclassified sequences</taxon>
        <taxon>metagenomes</taxon>
        <taxon>ecological metagenomes</taxon>
    </lineage>
</organism>
<dbReference type="EMBL" id="BARU01023877">
    <property type="protein sequence ID" value="GAH58264.1"/>
    <property type="molecule type" value="Genomic_DNA"/>
</dbReference>
<proteinExistence type="predicted"/>
<reference evidence="1" key="1">
    <citation type="journal article" date="2014" name="Front. Microbiol.">
        <title>High frequency of phylogenetically diverse reductive dehalogenase-homologous genes in deep subseafloor sedimentary metagenomes.</title>
        <authorList>
            <person name="Kawai M."/>
            <person name="Futagami T."/>
            <person name="Toyoda A."/>
            <person name="Takaki Y."/>
            <person name="Nishi S."/>
            <person name="Hori S."/>
            <person name="Arai W."/>
            <person name="Tsubouchi T."/>
            <person name="Morono Y."/>
            <person name="Uchiyama I."/>
            <person name="Ito T."/>
            <person name="Fujiyama A."/>
            <person name="Inagaki F."/>
            <person name="Takami H."/>
        </authorList>
    </citation>
    <scope>NUCLEOTIDE SEQUENCE</scope>
    <source>
        <strain evidence="1">Expedition CK06-06</strain>
    </source>
</reference>
<gene>
    <name evidence="1" type="ORF">S03H2_38707</name>
</gene>
<accession>X1HWQ4</accession>
<protein>
    <submittedName>
        <fullName evidence="1">Uncharacterized protein</fullName>
    </submittedName>
</protein>
<comment type="caution">
    <text evidence="1">The sequence shown here is derived from an EMBL/GenBank/DDBJ whole genome shotgun (WGS) entry which is preliminary data.</text>
</comment>
<feature type="non-terminal residue" evidence="1">
    <location>
        <position position="98"/>
    </location>
</feature>
<sequence length="98" mass="11787">MSEKTKERPKEKSKPTVQCKESDAIRFIKWVIRHKRTESGLTSPQYIINIVRKYDWFYTGIAYRGLKMHGWNGEHKKMAKKLIGDKTRYESKEYESWT</sequence>
<evidence type="ECO:0000313" key="1">
    <source>
        <dbReference type="EMBL" id="GAH58264.1"/>
    </source>
</evidence>